<organism evidence="8 9">
    <name type="scientific">Stylosanthes scabra</name>
    <dbReference type="NCBI Taxonomy" id="79078"/>
    <lineage>
        <taxon>Eukaryota</taxon>
        <taxon>Viridiplantae</taxon>
        <taxon>Streptophyta</taxon>
        <taxon>Embryophyta</taxon>
        <taxon>Tracheophyta</taxon>
        <taxon>Spermatophyta</taxon>
        <taxon>Magnoliopsida</taxon>
        <taxon>eudicotyledons</taxon>
        <taxon>Gunneridae</taxon>
        <taxon>Pentapetalae</taxon>
        <taxon>rosids</taxon>
        <taxon>fabids</taxon>
        <taxon>Fabales</taxon>
        <taxon>Fabaceae</taxon>
        <taxon>Papilionoideae</taxon>
        <taxon>50 kb inversion clade</taxon>
        <taxon>dalbergioids sensu lato</taxon>
        <taxon>Dalbergieae</taxon>
        <taxon>Pterocarpus clade</taxon>
        <taxon>Stylosanthes</taxon>
    </lineage>
</organism>
<feature type="transmembrane region" description="Helical" evidence="6">
    <location>
        <begin position="92"/>
        <end position="118"/>
    </location>
</feature>
<evidence type="ECO:0000259" key="7">
    <source>
        <dbReference type="PROSITE" id="PS50811"/>
    </source>
</evidence>
<evidence type="ECO:0000256" key="6">
    <source>
        <dbReference type="SAM" id="Phobius"/>
    </source>
</evidence>
<keyword evidence="9" id="KW-1185">Reference proteome</keyword>
<keyword evidence="5" id="KW-0539">Nucleus</keyword>
<dbReference type="InterPro" id="IPR044810">
    <property type="entry name" value="WRKY_plant"/>
</dbReference>
<comment type="subcellular location">
    <subcellularLocation>
        <location evidence="1">Nucleus</location>
    </subcellularLocation>
</comment>
<name>A0ABU6QKT9_9FABA</name>
<sequence>MEEFSFGNPNYSNPNYSHSSMNMASPTSDFMLSDYLLLDDDVIIDHHHYQDSLSQSTESLEFAAASSDVNHGFGGVTTSNNNNSMQVIEAEIINLSLFVQTMLKIVILCIIVVFLDFVDRKCKNNVSKRKKQVAAAGQRVVFRTRSEIEVMDDGYKWRKYGKKTVKNSPNPRNYYKCSSVGCGVKKRVERDAEDMSYVLTSYDGIHNHQIRSSNNFYHNNNNTSPYSFFHTVPANSSSSNS</sequence>
<accession>A0ABU6QKT9</accession>
<keyword evidence="6" id="KW-0812">Transmembrane</keyword>
<dbReference type="EMBL" id="JASCZI010000596">
    <property type="protein sequence ID" value="MED6112599.1"/>
    <property type="molecule type" value="Genomic_DNA"/>
</dbReference>
<evidence type="ECO:0000256" key="3">
    <source>
        <dbReference type="ARBA" id="ARBA00023125"/>
    </source>
</evidence>
<reference evidence="8 9" key="1">
    <citation type="journal article" date="2023" name="Plants (Basel)">
        <title>Bridging the Gap: Combining Genomics and Transcriptomics Approaches to Understand Stylosanthes scabra, an Orphan Legume from the Brazilian Caatinga.</title>
        <authorList>
            <person name="Ferreira-Neto J.R.C."/>
            <person name="da Silva M.D."/>
            <person name="Binneck E."/>
            <person name="de Melo N.F."/>
            <person name="da Silva R.H."/>
            <person name="de Melo A.L.T.M."/>
            <person name="Pandolfi V."/>
            <person name="Bustamante F.O."/>
            <person name="Brasileiro-Vidal A.C."/>
            <person name="Benko-Iseppon A.M."/>
        </authorList>
    </citation>
    <scope>NUCLEOTIDE SEQUENCE [LARGE SCALE GENOMIC DNA]</scope>
    <source>
        <tissue evidence="8">Leaves</tissue>
    </source>
</reference>
<dbReference type="SUPFAM" id="SSF118290">
    <property type="entry name" value="WRKY DNA-binding domain"/>
    <property type="match status" value="1"/>
</dbReference>
<keyword evidence="2" id="KW-0805">Transcription regulation</keyword>
<keyword evidence="4" id="KW-0804">Transcription</keyword>
<evidence type="ECO:0000256" key="2">
    <source>
        <dbReference type="ARBA" id="ARBA00023015"/>
    </source>
</evidence>
<dbReference type="Gene3D" id="2.20.25.80">
    <property type="entry name" value="WRKY domain"/>
    <property type="match status" value="1"/>
</dbReference>
<comment type="caution">
    <text evidence="8">The sequence shown here is derived from an EMBL/GenBank/DDBJ whole genome shotgun (WGS) entry which is preliminary data.</text>
</comment>
<evidence type="ECO:0000313" key="9">
    <source>
        <dbReference type="Proteomes" id="UP001341840"/>
    </source>
</evidence>
<proteinExistence type="predicted"/>
<evidence type="ECO:0000256" key="4">
    <source>
        <dbReference type="ARBA" id="ARBA00023163"/>
    </source>
</evidence>
<evidence type="ECO:0000256" key="5">
    <source>
        <dbReference type="ARBA" id="ARBA00023242"/>
    </source>
</evidence>
<dbReference type="SMART" id="SM00774">
    <property type="entry name" value="WRKY"/>
    <property type="match status" value="1"/>
</dbReference>
<keyword evidence="6" id="KW-0472">Membrane</keyword>
<protein>
    <submittedName>
        <fullName evidence="8">WRKY Transcription Factor</fullName>
    </submittedName>
</protein>
<dbReference type="Pfam" id="PF03106">
    <property type="entry name" value="WRKY"/>
    <property type="match status" value="1"/>
</dbReference>
<gene>
    <name evidence="8" type="primary">WRKY51_3</name>
    <name evidence="8" type="ORF">PIB30_063104</name>
</gene>
<dbReference type="InterPro" id="IPR003657">
    <property type="entry name" value="WRKY_dom"/>
</dbReference>
<dbReference type="InterPro" id="IPR036576">
    <property type="entry name" value="WRKY_dom_sf"/>
</dbReference>
<dbReference type="Proteomes" id="UP001341840">
    <property type="component" value="Unassembled WGS sequence"/>
</dbReference>
<evidence type="ECO:0000256" key="1">
    <source>
        <dbReference type="ARBA" id="ARBA00004123"/>
    </source>
</evidence>
<dbReference type="PANTHER" id="PTHR31221">
    <property type="entry name" value="WRKY TRANSCRIPTION FACTOR PROTEIN 1-RELATED"/>
    <property type="match status" value="1"/>
</dbReference>
<keyword evidence="3" id="KW-0238">DNA-binding</keyword>
<dbReference type="PANTHER" id="PTHR31221:SF283">
    <property type="entry name" value="WRKY DOMAIN-CONTAINING PROTEIN"/>
    <property type="match status" value="1"/>
</dbReference>
<keyword evidence="6" id="KW-1133">Transmembrane helix</keyword>
<dbReference type="PROSITE" id="PS50811">
    <property type="entry name" value="WRKY"/>
    <property type="match status" value="1"/>
</dbReference>
<evidence type="ECO:0000313" key="8">
    <source>
        <dbReference type="EMBL" id="MED6112599.1"/>
    </source>
</evidence>
<feature type="domain" description="WRKY" evidence="7">
    <location>
        <begin position="146"/>
        <end position="211"/>
    </location>
</feature>